<dbReference type="Proteomes" id="UP001233172">
    <property type="component" value="Unassembled WGS sequence"/>
</dbReference>
<gene>
    <name evidence="1" type="ORF">Bpfe_025553</name>
</gene>
<comment type="caution">
    <text evidence="1">The sequence shown here is derived from an EMBL/GenBank/DDBJ whole genome shotgun (WGS) entry which is preliminary data.</text>
</comment>
<proteinExistence type="predicted"/>
<reference evidence="1" key="2">
    <citation type="submission" date="2023-04" db="EMBL/GenBank/DDBJ databases">
        <authorList>
            <person name="Bu L."/>
            <person name="Lu L."/>
            <person name="Laidemitt M.R."/>
            <person name="Zhang S.M."/>
            <person name="Mutuku M."/>
            <person name="Mkoji G."/>
            <person name="Steinauer M."/>
            <person name="Loker E.S."/>
        </authorList>
    </citation>
    <scope>NUCLEOTIDE SEQUENCE</scope>
    <source>
        <strain evidence="1">KasaAsao</strain>
        <tissue evidence="1">Whole Snail</tissue>
    </source>
</reference>
<reference evidence="1" key="1">
    <citation type="journal article" date="2023" name="PLoS Negl. Trop. Dis.">
        <title>A genome sequence for Biomphalaria pfeifferi, the major vector snail for the human-infecting parasite Schistosoma mansoni.</title>
        <authorList>
            <person name="Bu L."/>
            <person name="Lu L."/>
            <person name="Laidemitt M.R."/>
            <person name="Zhang S.M."/>
            <person name="Mutuku M."/>
            <person name="Mkoji G."/>
            <person name="Steinauer M."/>
            <person name="Loker E.S."/>
        </authorList>
    </citation>
    <scope>NUCLEOTIDE SEQUENCE</scope>
    <source>
        <strain evidence="1">KasaAsao</strain>
    </source>
</reference>
<dbReference type="EMBL" id="JASAOG010000188">
    <property type="protein sequence ID" value="KAK0044975.1"/>
    <property type="molecule type" value="Genomic_DNA"/>
</dbReference>
<protein>
    <submittedName>
        <fullName evidence="1">Uncharacterized protein</fullName>
    </submittedName>
</protein>
<organism evidence="1 2">
    <name type="scientific">Biomphalaria pfeifferi</name>
    <name type="common">Bloodfluke planorb</name>
    <name type="synonym">Freshwater snail</name>
    <dbReference type="NCBI Taxonomy" id="112525"/>
    <lineage>
        <taxon>Eukaryota</taxon>
        <taxon>Metazoa</taxon>
        <taxon>Spiralia</taxon>
        <taxon>Lophotrochozoa</taxon>
        <taxon>Mollusca</taxon>
        <taxon>Gastropoda</taxon>
        <taxon>Heterobranchia</taxon>
        <taxon>Euthyneura</taxon>
        <taxon>Panpulmonata</taxon>
        <taxon>Hygrophila</taxon>
        <taxon>Lymnaeoidea</taxon>
        <taxon>Planorbidae</taxon>
        <taxon>Biomphalaria</taxon>
    </lineage>
</organism>
<evidence type="ECO:0000313" key="2">
    <source>
        <dbReference type="Proteomes" id="UP001233172"/>
    </source>
</evidence>
<dbReference type="AlphaFoldDB" id="A0AAD8EYS5"/>
<sequence>RCTVGCSSSREALTLEEEFMVKQMRSWGFSSPDHRALKENQRIIDLKFKLARLVDTITDELEKKKREQEARAKEAEMKRRYEQCRGSWFIRACLERGTNIRVSLMYQLQKRPDVIREGAKGELISGTPFKVSFSFISYPFFNKVARMHTCVHSKNKAFVFS</sequence>
<accession>A0AAD8EYS5</accession>
<evidence type="ECO:0000313" key="1">
    <source>
        <dbReference type="EMBL" id="KAK0044975.1"/>
    </source>
</evidence>
<name>A0AAD8EYS5_BIOPF</name>
<feature type="non-terminal residue" evidence="1">
    <location>
        <position position="161"/>
    </location>
</feature>
<keyword evidence="2" id="KW-1185">Reference proteome</keyword>